<dbReference type="RefSeq" id="WP_004805421.1">
    <property type="nucleotide sequence ID" value="NZ_CP116394.1"/>
</dbReference>
<protein>
    <submittedName>
        <fullName evidence="3">YbhB/YbcL family Raf kinase inhibitor-like protein</fullName>
    </submittedName>
</protein>
<evidence type="ECO:0000313" key="4">
    <source>
        <dbReference type="Proteomes" id="UP001211044"/>
    </source>
</evidence>
<dbReference type="InterPro" id="IPR008914">
    <property type="entry name" value="PEBP"/>
</dbReference>
<evidence type="ECO:0000256" key="1">
    <source>
        <dbReference type="ARBA" id="ARBA00007120"/>
    </source>
</evidence>
<dbReference type="SUPFAM" id="SSF49777">
    <property type="entry name" value="PEBP-like"/>
    <property type="match status" value="1"/>
</dbReference>
<dbReference type="InterPro" id="IPR036610">
    <property type="entry name" value="PEBP-like_sf"/>
</dbReference>
<comment type="similarity">
    <text evidence="1">Belongs to the UPF0098 family.</text>
</comment>
<dbReference type="EMBL" id="CP116394">
    <property type="protein sequence ID" value="WCE47020.1"/>
    <property type="molecule type" value="Genomic_DNA"/>
</dbReference>
<dbReference type="CDD" id="cd00865">
    <property type="entry name" value="PEBP_bact_arch"/>
    <property type="match status" value="1"/>
</dbReference>
<dbReference type="KEGG" id="wne:PIG85_05065"/>
<gene>
    <name evidence="3" type="ORF">PIG85_05065</name>
</gene>
<dbReference type="NCBIfam" id="TIGR00481">
    <property type="entry name" value="YbhB/YbcL family Raf kinase inhibitor-like protein"/>
    <property type="match status" value="1"/>
</dbReference>
<reference evidence="3" key="1">
    <citation type="submission" date="2023-01" db="EMBL/GenBank/DDBJ databases">
        <title>Comparative Genomic Analysis of the Clinically-Derived Winkia Strain NY0527 Provides Evidence into the Taxonomic Reassignment of Winkia neuii and Characterizes Their Virulence Traits.</title>
        <authorList>
            <person name="Cai X."/>
            <person name="Peng Y."/>
            <person name="Li M."/>
            <person name="Qiu Y."/>
            <person name="Wang Y."/>
            <person name="Xu L."/>
            <person name="Hou Q."/>
        </authorList>
    </citation>
    <scope>NUCLEOTIDE SEQUENCE</scope>
    <source>
        <strain evidence="3">NY0527</strain>
    </source>
</reference>
<accession>A0AB38XRQ4</accession>
<sequence>MDLTRPQAPAPYDLMPKTPSFTLTSKNLREGEPMPAEHSAPGGNVSPQLTWEGFPEETESFLLTCFDPDAPTPSGYWHWVITDIPASVTTLEAGIGESDLRLEGPAMHLRNDAGEHSYYGAYPPAGDGPHRYYFAITALDTPSLELDEDTTPTTAVFTANSHTLARAVLMATHETK</sequence>
<evidence type="ECO:0000313" key="3">
    <source>
        <dbReference type="EMBL" id="WCE47020.1"/>
    </source>
</evidence>
<name>A0AB38XRQ4_9ACTO</name>
<dbReference type="GO" id="GO:0004860">
    <property type="term" value="F:protein kinase inhibitor activity"/>
    <property type="evidence" value="ECO:0007669"/>
    <property type="project" value="UniProtKB-KW"/>
</dbReference>
<dbReference type="PANTHER" id="PTHR30289:SF1">
    <property type="entry name" value="PEBP (PHOSPHATIDYLETHANOLAMINE-BINDING PROTEIN) FAMILY PROTEIN"/>
    <property type="match status" value="1"/>
</dbReference>
<dbReference type="Pfam" id="PF01161">
    <property type="entry name" value="PBP"/>
    <property type="match status" value="1"/>
</dbReference>
<organism evidence="3 4">
    <name type="scientific">Winkia neuii subsp. anitrata</name>
    <dbReference type="NCBI Taxonomy" id="29318"/>
    <lineage>
        <taxon>Bacteria</taxon>
        <taxon>Bacillati</taxon>
        <taxon>Actinomycetota</taxon>
        <taxon>Actinomycetes</taxon>
        <taxon>Actinomycetales</taxon>
        <taxon>Actinomycetaceae</taxon>
        <taxon>Winkia</taxon>
    </lineage>
</organism>
<evidence type="ECO:0000256" key="2">
    <source>
        <dbReference type="SAM" id="MobiDB-lite"/>
    </source>
</evidence>
<keyword evidence="3" id="KW-0649">Protein kinase inhibitor</keyword>
<proteinExistence type="inferred from homology"/>
<feature type="region of interest" description="Disordered" evidence="2">
    <location>
        <begin position="1"/>
        <end position="51"/>
    </location>
</feature>
<dbReference type="Gene3D" id="3.90.280.10">
    <property type="entry name" value="PEBP-like"/>
    <property type="match status" value="1"/>
</dbReference>
<dbReference type="AlphaFoldDB" id="A0AB38XRQ4"/>
<dbReference type="PANTHER" id="PTHR30289">
    <property type="entry name" value="UNCHARACTERIZED PROTEIN YBCL-RELATED"/>
    <property type="match status" value="1"/>
</dbReference>
<dbReference type="InterPro" id="IPR005247">
    <property type="entry name" value="YbhB_YbcL/LppC-like"/>
</dbReference>
<dbReference type="Proteomes" id="UP001211044">
    <property type="component" value="Chromosome"/>
</dbReference>